<organism evidence="1 2">
    <name type="scientific">Crenobacter caeni</name>
    <dbReference type="NCBI Taxonomy" id="2705474"/>
    <lineage>
        <taxon>Bacteria</taxon>
        <taxon>Pseudomonadati</taxon>
        <taxon>Pseudomonadota</taxon>
        <taxon>Betaproteobacteria</taxon>
        <taxon>Neisseriales</taxon>
        <taxon>Neisseriaceae</taxon>
        <taxon>Crenobacter</taxon>
    </lineage>
</organism>
<dbReference type="RefSeq" id="WP_163314934.1">
    <property type="nucleotide sequence ID" value="NZ_JAAGAA010000002.1"/>
</dbReference>
<dbReference type="EMBL" id="JAAGAA010000002">
    <property type="protein sequence ID" value="NDV11664.1"/>
    <property type="molecule type" value="Genomic_DNA"/>
</dbReference>
<proteinExistence type="predicted"/>
<reference evidence="1 2" key="1">
    <citation type="submission" date="2020-02" db="EMBL/GenBank/DDBJ databases">
        <authorList>
            <person name="Yang Z."/>
        </authorList>
    </citation>
    <scope>NUCLEOTIDE SEQUENCE [LARGE SCALE GENOMIC DNA]</scope>
    <source>
        <strain evidence="1 2">HX-7-9</strain>
    </source>
</reference>
<dbReference type="AlphaFoldDB" id="A0A6B2KNC4"/>
<evidence type="ECO:0000313" key="2">
    <source>
        <dbReference type="Proteomes" id="UP000482578"/>
    </source>
</evidence>
<keyword evidence="2" id="KW-1185">Reference proteome</keyword>
<name>A0A6B2KNC4_9NEIS</name>
<protein>
    <submittedName>
        <fullName evidence="1">Uncharacterized protein</fullName>
    </submittedName>
</protein>
<sequence>MDIKQHAPRVAVIGGMRSPMLVAALVVALAAKSPAATLQPQPPRQSEGKPAK</sequence>
<comment type="caution">
    <text evidence="1">The sequence shown here is derived from an EMBL/GenBank/DDBJ whole genome shotgun (WGS) entry which is preliminary data.</text>
</comment>
<evidence type="ECO:0000313" key="1">
    <source>
        <dbReference type="EMBL" id="NDV11664.1"/>
    </source>
</evidence>
<accession>A0A6B2KNC4</accession>
<gene>
    <name evidence="1" type="ORF">GZH52_02480</name>
</gene>
<dbReference type="Proteomes" id="UP000482578">
    <property type="component" value="Unassembled WGS sequence"/>
</dbReference>